<gene>
    <name evidence="5" type="ORF">SELMODRAFT_95938</name>
</gene>
<dbReference type="InterPro" id="IPR002213">
    <property type="entry name" value="UDP_glucos_trans"/>
</dbReference>
<evidence type="ECO:0000313" key="6">
    <source>
        <dbReference type="Proteomes" id="UP000001514"/>
    </source>
</evidence>
<evidence type="ECO:0000313" key="5">
    <source>
        <dbReference type="EMBL" id="EFJ27165.1"/>
    </source>
</evidence>
<dbReference type="OMA" id="FEALMAM"/>
<dbReference type="FunCoup" id="D8RK33">
    <property type="interactions" value="533"/>
</dbReference>
<dbReference type="Proteomes" id="UP000001514">
    <property type="component" value="Unassembled WGS sequence"/>
</dbReference>
<evidence type="ECO:0000256" key="1">
    <source>
        <dbReference type="ARBA" id="ARBA00009995"/>
    </source>
</evidence>
<dbReference type="EMBL" id="GL377582">
    <property type="protein sequence ID" value="EFJ27165.1"/>
    <property type="molecule type" value="Genomic_DNA"/>
</dbReference>
<dbReference type="PANTHER" id="PTHR11926">
    <property type="entry name" value="GLUCOSYL/GLUCURONOSYL TRANSFERASES"/>
    <property type="match status" value="1"/>
</dbReference>
<proteinExistence type="inferred from homology"/>
<dbReference type="InterPro" id="IPR035595">
    <property type="entry name" value="UDP_glycos_trans_CS"/>
</dbReference>
<keyword evidence="2 3" id="KW-0808">Transferase</keyword>
<dbReference type="KEGG" id="smo:SELMODRAFT_95938"/>
<comment type="similarity">
    <text evidence="1 3">Belongs to the UDP-glycosyltransferase family.</text>
</comment>
<accession>D8RK33</accession>
<dbReference type="CDD" id="cd03784">
    <property type="entry name" value="GT1_Gtf-like"/>
    <property type="match status" value="1"/>
</dbReference>
<sequence>MGSSTGAEGLAPHAAVLPIPTLGHITPFLHLSRALASRGFVITFINTEGNHRDLKDIVSQEESFGSGGSIRFETVPGVQTSEADFTAPETRPMFFEALMAMQGPVESLLVRSMARDDDLVPPVSCFISDMLFPWSTEVPRRIGIPEVKFWVASASCVLLYSSYPQMLEKGDIPVQDFSMDKSIEYVRGLSPLPVWSLPRVFAFRDDPSFTRRYERLKNIPQNSWFLANTFEELEGGALEAVRDYIPRIIPIGPAFLSSPSMKNASLWKEDNECLAWLNEQEEGSVLYIAFGSIATLSLEQAKEIAAGLEELQRPFLWGIRPKSVPGMEPEFLEPFKERVRSFGRVITWAPQREVLQHASIGGFFTHCGWNSVLESMAAGVPMICHPCVAEQNLNCKLVVEDWKIGLRYSNVGSGKLVVRDEFQKVVKKLMEDDNGIAQYMRSNAKKLSEEARKAVCVGGSSYQNLENFILSLK</sequence>
<dbReference type="Gene3D" id="3.40.50.2000">
    <property type="entry name" value="Glycogen Phosphorylase B"/>
    <property type="match status" value="2"/>
</dbReference>
<dbReference type="eggNOG" id="KOG1192">
    <property type="taxonomic scope" value="Eukaryota"/>
</dbReference>
<name>D8RK33_SELML</name>
<dbReference type="Gramene" id="EFJ27165">
    <property type="protein sequence ID" value="EFJ27165"/>
    <property type="gene ID" value="SELMODRAFT_95938"/>
</dbReference>
<dbReference type="EC" id="2.4.1.-" evidence="4"/>
<evidence type="ECO:0000256" key="4">
    <source>
        <dbReference type="RuleBase" id="RU362057"/>
    </source>
</evidence>
<evidence type="ECO:0000256" key="2">
    <source>
        <dbReference type="ARBA" id="ARBA00022679"/>
    </source>
</evidence>
<dbReference type="PROSITE" id="PS00375">
    <property type="entry name" value="UDPGT"/>
    <property type="match status" value="1"/>
</dbReference>
<dbReference type="AlphaFoldDB" id="D8RK33"/>
<dbReference type="GO" id="GO:0035251">
    <property type="term" value="F:UDP-glucosyltransferase activity"/>
    <property type="evidence" value="ECO:0000318"/>
    <property type="project" value="GO_Central"/>
</dbReference>
<protein>
    <recommendedName>
        <fullName evidence="4">Glycosyltransferase</fullName>
        <ecNumber evidence="4">2.4.1.-</ecNumber>
    </recommendedName>
</protein>
<dbReference type="HOGENOM" id="CLU_001724_0_0_1"/>
<reference evidence="5 6" key="1">
    <citation type="journal article" date="2011" name="Science">
        <title>The Selaginella genome identifies genetic changes associated with the evolution of vascular plants.</title>
        <authorList>
            <person name="Banks J.A."/>
            <person name="Nishiyama T."/>
            <person name="Hasebe M."/>
            <person name="Bowman J.L."/>
            <person name="Gribskov M."/>
            <person name="dePamphilis C."/>
            <person name="Albert V.A."/>
            <person name="Aono N."/>
            <person name="Aoyama T."/>
            <person name="Ambrose B.A."/>
            <person name="Ashton N.W."/>
            <person name="Axtell M.J."/>
            <person name="Barker E."/>
            <person name="Barker M.S."/>
            <person name="Bennetzen J.L."/>
            <person name="Bonawitz N.D."/>
            <person name="Chapple C."/>
            <person name="Cheng C."/>
            <person name="Correa L.G."/>
            <person name="Dacre M."/>
            <person name="DeBarry J."/>
            <person name="Dreyer I."/>
            <person name="Elias M."/>
            <person name="Engstrom E.M."/>
            <person name="Estelle M."/>
            <person name="Feng L."/>
            <person name="Finet C."/>
            <person name="Floyd S.K."/>
            <person name="Frommer W.B."/>
            <person name="Fujita T."/>
            <person name="Gramzow L."/>
            <person name="Gutensohn M."/>
            <person name="Harholt J."/>
            <person name="Hattori M."/>
            <person name="Heyl A."/>
            <person name="Hirai T."/>
            <person name="Hiwatashi Y."/>
            <person name="Ishikawa M."/>
            <person name="Iwata M."/>
            <person name="Karol K.G."/>
            <person name="Koehler B."/>
            <person name="Kolukisaoglu U."/>
            <person name="Kubo M."/>
            <person name="Kurata T."/>
            <person name="Lalonde S."/>
            <person name="Li K."/>
            <person name="Li Y."/>
            <person name="Litt A."/>
            <person name="Lyons E."/>
            <person name="Manning G."/>
            <person name="Maruyama T."/>
            <person name="Michael T.P."/>
            <person name="Mikami K."/>
            <person name="Miyazaki S."/>
            <person name="Morinaga S."/>
            <person name="Murata T."/>
            <person name="Mueller-Roeber B."/>
            <person name="Nelson D.R."/>
            <person name="Obara M."/>
            <person name="Oguri Y."/>
            <person name="Olmstead R.G."/>
            <person name="Onodera N."/>
            <person name="Petersen B.L."/>
            <person name="Pils B."/>
            <person name="Prigge M."/>
            <person name="Rensing S.A."/>
            <person name="Riano-Pachon D.M."/>
            <person name="Roberts A.W."/>
            <person name="Sato Y."/>
            <person name="Scheller H.V."/>
            <person name="Schulz B."/>
            <person name="Schulz C."/>
            <person name="Shakirov E.V."/>
            <person name="Shibagaki N."/>
            <person name="Shinohara N."/>
            <person name="Shippen D.E."/>
            <person name="Soerensen I."/>
            <person name="Sotooka R."/>
            <person name="Sugimoto N."/>
            <person name="Sugita M."/>
            <person name="Sumikawa N."/>
            <person name="Tanurdzic M."/>
            <person name="Theissen G."/>
            <person name="Ulvskov P."/>
            <person name="Wakazuki S."/>
            <person name="Weng J.K."/>
            <person name="Willats W.W."/>
            <person name="Wipf D."/>
            <person name="Wolf P.G."/>
            <person name="Yang L."/>
            <person name="Zimmer A.D."/>
            <person name="Zhu Q."/>
            <person name="Mitros T."/>
            <person name="Hellsten U."/>
            <person name="Loque D."/>
            <person name="Otillar R."/>
            <person name="Salamov A."/>
            <person name="Schmutz J."/>
            <person name="Shapiro H."/>
            <person name="Lindquist E."/>
            <person name="Lucas S."/>
            <person name="Rokhsar D."/>
            <person name="Grigoriev I.V."/>
        </authorList>
    </citation>
    <scope>NUCLEOTIDE SEQUENCE [LARGE SCALE GENOMIC DNA]</scope>
</reference>
<keyword evidence="6" id="KW-1185">Reference proteome</keyword>
<organism evidence="6">
    <name type="scientific">Selaginella moellendorffii</name>
    <name type="common">Spikemoss</name>
    <dbReference type="NCBI Taxonomy" id="88036"/>
    <lineage>
        <taxon>Eukaryota</taxon>
        <taxon>Viridiplantae</taxon>
        <taxon>Streptophyta</taxon>
        <taxon>Embryophyta</taxon>
        <taxon>Tracheophyta</taxon>
        <taxon>Lycopodiopsida</taxon>
        <taxon>Selaginellales</taxon>
        <taxon>Selaginellaceae</taxon>
        <taxon>Selaginella</taxon>
    </lineage>
</organism>
<keyword evidence="3" id="KW-0328">Glycosyltransferase</keyword>
<evidence type="ECO:0000256" key="3">
    <source>
        <dbReference type="RuleBase" id="RU003718"/>
    </source>
</evidence>
<dbReference type="Pfam" id="PF00201">
    <property type="entry name" value="UDPGT"/>
    <property type="match status" value="1"/>
</dbReference>
<dbReference type="SUPFAM" id="SSF53756">
    <property type="entry name" value="UDP-Glycosyltransferase/glycogen phosphorylase"/>
    <property type="match status" value="1"/>
</dbReference>
<dbReference type="InParanoid" id="D8RK33"/>
<dbReference type="PANTHER" id="PTHR11926:SF774">
    <property type="entry name" value="UDP-GLYCOSYLTRANSFERASE 85A1-RELATED"/>
    <property type="match status" value="1"/>
</dbReference>
<dbReference type="FunFam" id="3.40.50.2000:FF:000056">
    <property type="entry name" value="Glycosyltransferase"/>
    <property type="match status" value="1"/>
</dbReference>